<keyword evidence="4 12" id="KW-0808">Transferase</keyword>
<dbReference type="SMART" id="SM00388">
    <property type="entry name" value="HisKA"/>
    <property type="match status" value="1"/>
</dbReference>
<protein>
    <recommendedName>
        <fullName evidence="3">histidine kinase</fullName>
        <ecNumber evidence="3">2.7.13.3</ecNumber>
    </recommendedName>
</protein>
<dbReference type="InterPro" id="IPR005467">
    <property type="entry name" value="His_kinase_dom"/>
</dbReference>
<evidence type="ECO:0000256" key="4">
    <source>
        <dbReference type="ARBA" id="ARBA00022679"/>
    </source>
</evidence>
<evidence type="ECO:0000259" key="11">
    <source>
        <dbReference type="PROSITE" id="PS50109"/>
    </source>
</evidence>
<comment type="subcellular location">
    <subcellularLocation>
        <location evidence="2">Membrane</location>
    </subcellularLocation>
</comment>
<dbReference type="PANTHER" id="PTHR43711:SF31">
    <property type="entry name" value="HISTIDINE KINASE"/>
    <property type="match status" value="1"/>
</dbReference>
<evidence type="ECO:0000313" key="12">
    <source>
        <dbReference type="EMBL" id="MBT9145741.1"/>
    </source>
</evidence>
<sequence length="126" mass="14048">MLALANKKGGYNEEDLLFLEILFNNTVALLERNKKDEEIKELAELAESANRAKSEFLANMSHELRTPLNAVIGFSDILIEGMGGPINDAQKEYLSDIKYSGNHLLNLINDILDLSKLEAGKMELDP</sequence>
<keyword evidence="5" id="KW-0547">Nucleotide-binding</keyword>
<dbReference type="PROSITE" id="PS50109">
    <property type="entry name" value="HIS_KIN"/>
    <property type="match status" value="1"/>
</dbReference>
<dbReference type="PANTHER" id="PTHR43711">
    <property type="entry name" value="TWO-COMPONENT HISTIDINE KINASE"/>
    <property type="match status" value="1"/>
</dbReference>
<evidence type="ECO:0000256" key="7">
    <source>
        <dbReference type="ARBA" id="ARBA00022840"/>
    </source>
</evidence>
<dbReference type="CDD" id="cd00082">
    <property type="entry name" value="HisKA"/>
    <property type="match status" value="1"/>
</dbReference>
<reference evidence="12 13" key="1">
    <citation type="journal article" date="2021" name="bioRxiv">
        <title>Unique metabolic strategies in Hadean analogues reveal hints for primordial physiology.</title>
        <authorList>
            <person name="Nobu M.K."/>
            <person name="Nakai R."/>
            <person name="Tamazawa S."/>
            <person name="Mori H."/>
            <person name="Toyoda A."/>
            <person name="Ijiri A."/>
            <person name="Suzuki S."/>
            <person name="Kurokawa K."/>
            <person name="Kamagata Y."/>
            <person name="Tamaki H."/>
        </authorList>
    </citation>
    <scope>NUCLEOTIDE SEQUENCE [LARGE SCALE GENOMIC DNA]</scope>
    <source>
        <strain evidence="12">BS525</strain>
    </source>
</reference>
<dbReference type="SUPFAM" id="SSF47384">
    <property type="entry name" value="Homodimeric domain of signal transducing histidine kinase"/>
    <property type="match status" value="1"/>
</dbReference>
<proteinExistence type="predicted"/>
<dbReference type="EMBL" id="QLTW01000159">
    <property type="protein sequence ID" value="MBT9145741.1"/>
    <property type="molecule type" value="Genomic_DNA"/>
</dbReference>
<dbReference type="Pfam" id="PF00512">
    <property type="entry name" value="HisKA"/>
    <property type="match status" value="1"/>
</dbReference>
<accession>A0A9E2BHM1</accession>
<comment type="catalytic activity">
    <reaction evidence="1">
        <text>ATP + protein L-histidine = ADP + protein N-phospho-L-histidine.</text>
        <dbReference type="EC" id="2.7.13.3"/>
    </reaction>
</comment>
<organism evidence="12 13">
    <name type="scientific">Psychracetigena formicireducens</name>
    <dbReference type="NCBI Taxonomy" id="2986056"/>
    <lineage>
        <taxon>Bacteria</taxon>
        <taxon>Bacillati</taxon>
        <taxon>Candidatus Lithacetigenota</taxon>
        <taxon>Candidatus Psychracetigena</taxon>
    </lineage>
</organism>
<dbReference type="GO" id="GO:0005524">
    <property type="term" value="F:ATP binding"/>
    <property type="evidence" value="ECO:0007669"/>
    <property type="project" value="UniProtKB-KW"/>
</dbReference>
<dbReference type="AlphaFoldDB" id="A0A9E2BHM1"/>
<dbReference type="Proteomes" id="UP000811545">
    <property type="component" value="Unassembled WGS sequence"/>
</dbReference>
<feature type="coiled-coil region" evidence="10">
    <location>
        <begin position="32"/>
        <end position="59"/>
    </location>
</feature>
<keyword evidence="8" id="KW-0902">Two-component regulatory system</keyword>
<evidence type="ECO:0000256" key="10">
    <source>
        <dbReference type="SAM" id="Coils"/>
    </source>
</evidence>
<gene>
    <name evidence="12" type="primary">pleC_1</name>
    <name evidence="12" type="ORF">DDT42_01617</name>
</gene>
<evidence type="ECO:0000256" key="1">
    <source>
        <dbReference type="ARBA" id="ARBA00000085"/>
    </source>
</evidence>
<dbReference type="GO" id="GO:0016020">
    <property type="term" value="C:membrane"/>
    <property type="evidence" value="ECO:0007669"/>
    <property type="project" value="UniProtKB-SubCell"/>
</dbReference>
<name>A0A9E2BHM1_PSYF1</name>
<dbReference type="FunFam" id="1.10.287.130:FF:000038">
    <property type="entry name" value="Sensory transduction histidine kinase"/>
    <property type="match status" value="1"/>
</dbReference>
<feature type="domain" description="Histidine kinase" evidence="11">
    <location>
        <begin position="59"/>
        <end position="126"/>
    </location>
</feature>
<dbReference type="EC" id="2.7.13.3" evidence="3"/>
<dbReference type="InterPro" id="IPR036097">
    <property type="entry name" value="HisK_dim/P_sf"/>
</dbReference>
<comment type="caution">
    <text evidence="12">The sequence shown here is derived from an EMBL/GenBank/DDBJ whole genome shotgun (WGS) entry which is preliminary data.</text>
</comment>
<evidence type="ECO:0000256" key="3">
    <source>
        <dbReference type="ARBA" id="ARBA00012438"/>
    </source>
</evidence>
<evidence type="ECO:0000313" key="13">
    <source>
        <dbReference type="Proteomes" id="UP000811545"/>
    </source>
</evidence>
<dbReference type="Gene3D" id="1.10.287.130">
    <property type="match status" value="1"/>
</dbReference>
<evidence type="ECO:0000256" key="8">
    <source>
        <dbReference type="ARBA" id="ARBA00023012"/>
    </source>
</evidence>
<dbReference type="InterPro" id="IPR050736">
    <property type="entry name" value="Sensor_HK_Regulatory"/>
</dbReference>
<keyword evidence="7" id="KW-0067">ATP-binding</keyword>
<evidence type="ECO:0000256" key="2">
    <source>
        <dbReference type="ARBA" id="ARBA00004370"/>
    </source>
</evidence>
<keyword evidence="9" id="KW-0472">Membrane</keyword>
<keyword evidence="10" id="KW-0175">Coiled coil</keyword>
<evidence type="ECO:0000256" key="6">
    <source>
        <dbReference type="ARBA" id="ARBA00022777"/>
    </source>
</evidence>
<dbReference type="GO" id="GO:0000155">
    <property type="term" value="F:phosphorelay sensor kinase activity"/>
    <property type="evidence" value="ECO:0007669"/>
    <property type="project" value="InterPro"/>
</dbReference>
<evidence type="ECO:0000256" key="9">
    <source>
        <dbReference type="ARBA" id="ARBA00023136"/>
    </source>
</evidence>
<evidence type="ECO:0000256" key="5">
    <source>
        <dbReference type="ARBA" id="ARBA00022741"/>
    </source>
</evidence>
<dbReference type="InterPro" id="IPR003661">
    <property type="entry name" value="HisK_dim/P_dom"/>
</dbReference>
<keyword evidence="6" id="KW-0418">Kinase</keyword>